<feature type="transmembrane region" description="Helical" evidence="17">
    <location>
        <begin position="236"/>
        <end position="253"/>
    </location>
</feature>
<dbReference type="Pfam" id="PF08231">
    <property type="entry name" value="SYF2"/>
    <property type="match status" value="1"/>
</dbReference>
<keyword evidence="6" id="KW-0808">Transferase</keyword>
<evidence type="ECO:0000256" key="7">
    <source>
        <dbReference type="ARBA" id="ARBA00022692"/>
    </source>
</evidence>
<dbReference type="Pfam" id="PF01151">
    <property type="entry name" value="ELO"/>
    <property type="match status" value="1"/>
</dbReference>
<evidence type="ECO:0000256" key="9">
    <source>
        <dbReference type="ARBA" id="ARBA00022832"/>
    </source>
</evidence>
<dbReference type="GO" id="GO:0000974">
    <property type="term" value="C:Prp19 complex"/>
    <property type="evidence" value="ECO:0007669"/>
    <property type="project" value="TreeGrafter"/>
</dbReference>
<evidence type="ECO:0000256" key="5">
    <source>
        <dbReference type="ARBA" id="ARBA00022664"/>
    </source>
</evidence>
<keyword evidence="4" id="KW-0444">Lipid biosynthesis</keyword>
<dbReference type="GO" id="GO:0016020">
    <property type="term" value="C:membrane"/>
    <property type="evidence" value="ECO:0007669"/>
    <property type="project" value="UniProtKB-SubCell"/>
</dbReference>
<organism evidence="18 19">
    <name type="scientific">Dermatophagoides pteronyssinus</name>
    <name type="common">European house dust mite</name>
    <dbReference type="NCBI Taxonomy" id="6956"/>
    <lineage>
        <taxon>Eukaryota</taxon>
        <taxon>Metazoa</taxon>
        <taxon>Ecdysozoa</taxon>
        <taxon>Arthropoda</taxon>
        <taxon>Chelicerata</taxon>
        <taxon>Arachnida</taxon>
        <taxon>Acari</taxon>
        <taxon>Acariformes</taxon>
        <taxon>Sarcoptiformes</taxon>
        <taxon>Astigmata</taxon>
        <taxon>Psoroptidia</taxon>
        <taxon>Analgoidea</taxon>
        <taxon>Pyroglyphidae</taxon>
        <taxon>Dermatophagoidinae</taxon>
        <taxon>Dermatophagoides</taxon>
    </lineage>
</organism>
<dbReference type="RefSeq" id="XP_027201187.1">
    <property type="nucleotide sequence ID" value="XM_027345386.1"/>
</dbReference>
<dbReference type="GO" id="GO:0071014">
    <property type="term" value="C:post-mRNA release spliceosomal complex"/>
    <property type="evidence" value="ECO:0007669"/>
    <property type="project" value="TreeGrafter"/>
</dbReference>
<evidence type="ECO:0000256" key="14">
    <source>
        <dbReference type="ARBA" id="ARBA00023187"/>
    </source>
</evidence>
<evidence type="ECO:0000256" key="17">
    <source>
        <dbReference type="SAM" id="Phobius"/>
    </source>
</evidence>
<dbReference type="OrthoDB" id="434092at2759"/>
<keyword evidence="11" id="KW-0443">Lipid metabolism</keyword>
<evidence type="ECO:0000256" key="12">
    <source>
        <dbReference type="ARBA" id="ARBA00023136"/>
    </source>
</evidence>
<accession>A0A6P6Y712</accession>
<sequence length="462" mass="56189">MLNNISYYWYDYWKENGHPYTMNNYWICMNGPTRIIMIIIGYLYFCLSLGPSLMMNRKPFELRRIMLCYNIITVVLNLYFFLQSLYYLKFGIRLFDFKFPDHNNITVNDIEQITLIHFYLWTKLFDLFDTIFFVLRKKYNQISGLHLYHHSIVPLLGYCAFCIAPTAPCLGIFPFFNTIIHCIMYSYYALAALGPRLQPYLWWKRYITQLQLAQFVIYGLYLIPFFKYQQGYPIKFWRFIAAPQPIIFFYLFYRFYKQSYTNEACKLNHKEVIEENKRQQLPANWTRKQEWAKRKLEEDEERVQAEQQNLDYELEKLRDIQADHAEQWERRRSVKKNPDKGFSSFEDSAARKYERMIKQIKPDMEEYEQLKQTIPEEQFYADKNSYVFGVHKDSKEAIDRLLDDMNKDCQKQAKYSRRRAFDDDNDIDYINERNMQFNKKIERFYGKYTAEIKQNLERGTAV</sequence>
<dbReference type="InterPro" id="IPR002076">
    <property type="entry name" value="ELO_fam"/>
</dbReference>
<dbReference type="GO" id="GO:0006397">
    <property type="term" value="P:mRNA processing"/>
    <property type="evidence" value="ECO:0007669"/>
    <property type="project" value="UniProtKB-KW"/>
</dbReference>
<evidence type="ECO:0000256" key="11">
    <source>
        <dbReference type="ARBA" id="ARBA00023098"/>
    </source>
</evidence>
<evidence type="ECO:0000256" key="16">
    <source>
        <dbReference type="SAM" id="Coils"/>
    </source>
</evidence>
<keyword evidence="7 17" id="KW-0812">Transmembrane</keyword>
<feature type="transmembrane region" description="Helical" evidence="17">
    <location>
        <begin position="116"/>
        <end position="135"/>
    </location>
</feature>
<dbReference type="GO" id="GO:0008380">
    <property type="term" value="P:RNA splicing"/>
    <property type="evidence" value="ECO:0007669"/>
    <property type="project" value="UniProtKB-KW"/>
</dbReference>
<feature type="transmembrane region" description="Helical" evidence="17">
    <location>
        <begin position="206"/>
        <end position="224"/>
    </location>
</feature>
<feature type="transmembrane region" description="Helical" evidence="17">
    <location>
        <begin position="35"/>
        <end position="55"/>
    </location>
</feature>
<name>A0A6P6Y712_DERPT</name>
<keyword evidence="14" id="KW-0508">mRNA splicing</keyword>
<gene>
    <name evidence="19" type="primary">LOC113795194</name>
</gene>
<evidence type="ECO:0000256" key="1">
    <source>
        <dbReference type="ARBA" id="ARBA00004123"/>
    </source>
</evidence>
<evidence type="ECO:0000256" key="6">
    <source>
        <dbReference type="ARBA" id="ARBA00022679"/>
    </source>
</evidence>
<dbReference type="GO" id="GO:0006633">
    <property type="term" value="P:fatty acid biosynthetic process"/>
    <property type="evidence" value="ECO:0007669"/>
    <property type="project" value="UniProtKB-KW"/>
</dbReference>
<protein>
    <submittedName>
        <fullName evidence="19">Elongation of very long chain fatty acids protein 7-like</fullName>
    </submittedName>
</protein>
<dbReference type="PANTHER" id="PTHR13264:SF5">
    <property type="entry name" value="PRE-MRNA-SPLICING FACTOR SYF2"/>
    <property type="match status" value="1"/>
</dbReference>
<evidence type="ECO:0000256" key="10">
    <source>
        <dbReference type="ARBA" id="ARBA00022989"/>
    </source>
</evidence>
<proteinExistence type="inferred from homology"/>
<dbReference type="PANTHER" id="PTHR13264">
    <property type="entry name" value="GCIP-INTERACTING PROTEIN P29"/>
    <property type="match status" value="1"/>
</dbReference>
<reference evidence="19" key="1">
    <citation type="submission" date="2025-08" db="UniProtKB">
        <authorList>
            <consortium name="RefSeq"/>
        </authorList>
    </citation>
    <scope>IDENTIFICATION</scope>
    <source>
        <strain evidence="19">Airmid</strain>
    </source>
</reference>
<dbReference type="InParanoid" id="A0A6P6Y712"/>
<keyword evidence="13" id="KW-0275">Fatty acid biosynthesis</keyword>
<evidence type="ECO:0000256" key="2">
    <source>
        <dbReference type="ARBA" id="ARBA00004141"/>
    </source>
</evidence>
<keyword evidence="18" id="KW-1185">Reference proteome</keyword>
<dbReference type="AlphaFoldDB" id="A0A6P6Y712"/>
<evidence type="ECO:0000256" key="4">
    <source>
        <dbReference type="ARBA" id="ARBA00022516"/>
    </source>
</evidence>
<feature type="transmembrane region" description="Helical" evidence="17">
    <location>
        <begin position="67"/>
        <end position="88"/>
    </location>
</feature>
<comment type="similarity">
    <text evidence="3">Belongs to the SYF2 family.</text>
</comment>
<keyword evidence="10 17" id="KW-1133">Transmembrane helix</keyword>
<dbReference type="Proteomes" id="UP000515146">
    <property type="component" value="Unplaced"/>
</dbReference>
<feature type="coiled-coil region" evidence="16">
    <location>
        <begin position="288"/>
        <end position="316"/>
    </location>
</feature>
<keyword evidence="8" id="KW-0747">Spliceosome</keyword>
<comment type="subcellular location">
    <subcellularLocation>
        <location evidence="2">Membrane</location>
        <topology evidence="2">Multi-pass membrane protein</topology>
    </subcellularLocation>
    <subcellularLocation>
        <location evidence="1">Nucleus</location>
    </subcellularLocation>
</comment>
<evidence type="ECO:0000256" key="15">
    <source>
        <dbReference type="ARBA" id="ARBA00023242"/>
    </source>
</evidence>
<dbReference type="GO" id="GO:0009922">
    <property type="term" value="F:fatty acid elongase activity"/>
    <property type="evidence" value="ECO:0007669"/>
    <property type="project" value="InterPro"/>
</dbReference>
<dbReference type="KEGG" id="dpte:113795194"/>
<evidence type="ECO:0000256" key="13">
    <source>
        <dbReference type="ARBA" id="ARBA00023160"/>
    </source>
</evidence>
<keyword evidence="16" id="KW-0175">Coiled coil</keyword>
<dbReference type="GO" id="GO:0071013">
    <property type="term" value="C:catalytic step 2 spliceosome"/>
    <property type="evidence" value="ECO:0007669"/>
    <property type="project" value="TreeGrafter"/>
</dbReference>
<feature type="transmembrane region" description="Helical" evidence="17">
    <location>
        <begin position="172"/>
        <end position="194"/>
    </location>
</feature>
<keyword evidence="15" id="KW-0539">Nucleus</keyword>
<keyword evidence="12 17" id="KW-0472">Membrane</keyword>
<evidence type="ECO:0000313" key="19">
    <source>
        <dbReference type="RefSeq" id="XP_027201187.1"/>
    </source>
</evidence>
<evidence type="ECO:0000256" key="3">
    <source>
        <dbReference type="ARBA" id="ARBA00010028"/>
    </source>
</evidence>
<evidence type="ECO:0000256" key="8">
    <source>
        <dbReference type="ARBA" id="ARBA00022728"/>
    </source>
</evidence>
<feature type="transmembrane region" description="Helical" evidence="17">
    <location>
        <begin position="147"/>
        <end position="166"/>
    </location>
</feature>
<evidence type="ECO:0000313" key="18">
    <source>
        <dbReference type="Proteomes" id="UP000515146"/>
    </source>
</evidence>
<keyword evidence="9" id="KW-0276">Fatty acid metabolism</keyword>
<keyword evidence="5" id="KW-0507">mRNA processing</keyword>
<dbReference type="InterPro" id="IPR013260">
    <property type="entry name" value="mRNA_splic_SYF2"/>
</dbReference>